<comment type="caution">
    <text evidence="8">The sequence shown here is derived from an EMBL/GenBank/DDBJ whole genome shotgun (WGS) entry which is preliminary data.</text>
</comment>
<keyword evidence="9" id="KW-1185">Reference proteome</keyword>
<feature type="region of interest" description="Disordered" evidence="4">
    <location>
        <begin position="741"/>
        <end position="760"/>
    </location>
</feature>
<keyword evidence="8" id="KW-0378">Hydrolase</keyword>
<gene>
    <name evidence="8" type="ORF">ABE541_12295</name>
</gene>
<name>A0ABV0BU17_9SPHI</name>
<dbReference type="EMBL" id="JBDJNQ010000005">
    <property type="protein sequence ID" value="MEN5378040.1"/>
    <property type="molecule type" value="Genomic_DNA"/>
</dbReference>
<dbReference type="Pfam" id="PF07971">
    <property type="entry name" value="Glyco_hydro_92"/>
    <property type="match status" value="1"/>
</dbReference>
<dbReference type="InterPro" id="IPR014718">
    <property type="entry name" value="GH-type_carb-bd"/>
</dbReference>
<evidence type="ECO:0000313" key="9">
    <source>
        <dbReference type="Proteomes" id="UP001409291"/>
    </source>
</evidence>
<reference evidence="8 9" key="1">
    <citation type="submission" date="2024-04" db="EMBL/GenBank/DDBJ databases">
        <title>WGS of bacteria from Torrens River.</title>
        <authorList>
            <person name="Wyrsch E.R."/>
            <person name="Drigo B."/>
        </authorList>
    </citation>
    <scope>NUCLEOTIDE SEQUENCE [LARGE SCALE GENOMIC DNA]</scope>
    <source>
        <strain evidence="8 9">TWI391</strain>
    </source>
</reference>
<dbReference type="Gene3D" id="3.30.2080.10">
    <property type="entry name" value="GH92 mannosidase domain"/>
    <property type="match status" value="1"/>
</dbReference>
<evidence type="ECO:0000256" key="4">
    <source>
        <dbReference type="SAM" id="MobiDB-lite"/>
    </source>
</evidence>
<organism evidence="8 9">
    <name type="scientific">Sphingobacterium kitahiroshimense</name>
    <dbReference type="NCBI Taxonomy" id="470446"/>
    <lineage>
        <taxon>Bacteria</taxon>
        <taxon>Pseudomonadati</taxon>
        <taxon>Bacteroidota</taxon>
        <taxon>Sphingobacteriia</taxon>
        <taxon>Sphingobacteriales</taxon>
        <taxon>Sphingobacteriaceae</taxon>
        <taxon>Sphingobacterium</taxon>
    </lineage>
</organism>
<accession>A0ABV0BU17</accession>
<dbReference type="RefSeq" id="WP_346581398.1">
    <property type="nucleotide sequence ID" value="NZ_JBDJNQ010000005.1"/>
</dbReference>
<feature type="chain" id="PRO_5046160207" evidence="5">
    <location>
        <begin position="24"/>
        <end position="760"/>
    </location>
</feature>
<dbReference type="Proteomes" id="UP001409291">
    <property type="component" value="Unassembled WGS sequence"/>
</dbReference>
<evidence type="ECO:0000256" key="3">
    <source>
        <dbReference type="ARBA" id="ARBA00022837"/>
    </source>
</evidence>
<dbReference type="EC" id="3.2.1.-" evidence="8"/>
<dbReference type="Pfam" id="PF17678">
    <property type="entry name" value="Glyco_hydro_92N"/>
    <property type="match status" value="1"/>
</dbReference>
<dbReference type="Gene3D" id="2.70.98.10">
    <property type="match status" value="1"/>
</dbReference>
<dbReference type="SUPFAM" id="SSF48208">
    <property type="entry name" value="Six-hairpin glycosidases"/>
    <property type="match status" value="1"/>
</dbReference>
<feature type="domain" description="Glycosyl hydrolase family 92" evidence="6">
    <location>
        <begin position="277"/>
        <end position="740"/>
    </location>
</feature>
<feature type="signal peptide" evidence="5">
    <location>
        <begin position="1"/>
        <end position="23"/>
    </location>
</feature>
<evidence type="ECO:0000259" key="6">
    <source>
        <dbReference type="Pfam" id="PF07971"/>
    </source>
</evidence>
<dbReference type="InterPro" id="IPR041371">
    <property type="entry name" value="GH92_N"/>
</dbReference>
<dbReference type="PANTHER" id="PTHR12143">
    <property type="entry name" value="PEPTIDE N-GLYCANASE PNGASE -RELATED"/>
    <property type="match status" value="1"/>
</dbReference>
<evidence type="ECO:0000256" key="2">
    <source>
        <dbReference type="ARBA" id="ARBA00011245"/>
    </source>
</evidence>
<evidence type="ECO:0000313" key="8">
    <source>
        <dbReference type="EMBL" id="MEN5378040.1"/>
    </source>
</evidence>
<keyword evidence="5" id="KW-0732">Signal</keyword>
<dbReference type="InterPro" id="IPR005887">
    <property type="entry name" value="GH92_a_mannosidase_put"/>
</dbReference>
<comment type="subunit">
    <text evidence="2">Monomer.</text>
</comment>
<proteinExistence type="predicted"/>
<protein>
    <submittedName>
        <fullName evidence="8">GH92 family glycosyl hydrolase</fullName>
        <ecNumber evidence="8">3.2.1.-</ecNumber>
    </submittedName>
</protein>
<comment type="cofactor">
    <cofactor evidence="1">
        <name>Ca(2+)</name>
        <dbReference type="ChEBI" id="CHEBI:29108"/>
    </cofactor>
</comment>
<dbReference type="PANTHER" id="PTHR12143:SF39">
    <property type="entry name" value="SECRETED PROTEIN"/>
    <property type="match status" value="1"/>
</dbReference>
<sequence>MIQLNYNKILLSILALSPLSSMAQQNLTQYVNPFIGSEDHGHVFVGANVPLGAVQLGPSQIAQTWDQFNGWDWCSGYNYKSKEILGFTHTHLSGTGIGDLNDIMIVPANGKVQLKPAEFNKMGTGYGSSFKKENEIAQPGFYSVLLDDYQVQANLTATERVGYHQYVYNKSDNAHLFIDLSFKMNWDKTTDSYIKQINDSTFVGYRFSSGWASDQKVYFALKTSVPIQKVQFYEENSQKLGSSTVKGQAIKAALFFDAVKNKTIEVKVGLSSVSTTNALENIQVEMPNWNFADAKKQANDKWNSTLNKIQFEGDADTKTIFYTALYHTYFAPTIFNDANGDYLGTDKQVYEKQDFTNHTVFSLWDTYRGLHPLMNLLEDRKINQDFIKTMLAIYQQQGKLPVWHLQGNETNTMVGLPAIPVVADAVIKGILDEKDYELAWEAVKTTAMGYENGLKFVRDLTYIPIDSMDHESVAWALEYAIADYSAYKMAVKLGKTEDAAYFEKRYKLYEQYFDKEVGHFVGRKANGEFRRPFNALMAKHRENDYCEGNAWQYTWLVPQDVKGLINLFGGDKNFLKKLDEFTTMSSDLGGEASNDITGLIGQYAQGNEPNHHVPYLYAYAGEAWKGSALARKAMMEFYTSKPNGLCGNDDAGQMSAWYVFSAMGIYPLNPISGVYVFGSPMMEKATITLPNDRQLTIQVKNQAKKNSYIKSIKRNGASYSKSFITYEEVLKGGTIEIEMSSTPNKNWGKAPQDRPIAVDN</sequence>
<dbReference type="NCBIfam" id="TIGR01180">
    <property type="entry name" value="aman2_put"/>
    <property type="match status" value="1"/>
</dbReference>
<dbReference type="InterPro" id="IPR012939">
    <property type="entry name" value="Glyco_hydro_92"/>
</dbReference>
<dbReference type="InterPro" id="IPR008928">
    <property type="entry name" value="6-hairpin_glycosidase_sf"/>
</dbReference>
<dbReference type="GO" id="GO:0016798">
    <property type="term" value="F:hydrolase activity, acting on glycosyl bonds"/>
    <property type="evidence" value="ECO:0007669"/>
    <property type="project" value="UniProtKB-KW"/>
</dbReference>
<dbReference type="Gene3D" id="1.20.1050.60">
    <property type="entry name" value="alpha-1,2-mannosidase"/>
    <property type="match status" value="1"/>
</dbReference>
<evidence type="ECO:0000259" key="7">
    <source>
        <dbReference type="Pfam" id="PF17678"/>
    </source>
</evidence>
<feature type="domain" description="Glycosyl hydrolase family 92 N-terminal" evidence="7">
    <location>
        <begin position="30"/>
        <end position="271"/>
    </location>
</feature>
<keyword evidence="3" id="KW-0106">Calcium</keyword>
<evidence type="ECO:0000256" key="5">
    <source>
        <dbReference type="SAM" id="SignalP"/>
    </source>
</evidence>
<dbReference type="Gene3D" id="1.20.1610.10">
    <property type="entry name" value="alpha-1,2-mannosidases domains"/>
    <property type="match status" value="1"/>
</dbReference>
<evidence type="ECO:0000256" key="1">
    <source>
        <dbReference type="ARBA" id="ARBA00001913"/>
    </source>
</evidence>
<dbReference type="InterPro" id="IPR050883">
    <property type="entry name" value="PNGase"/>
</dbReference>
<keyword evidence="8" id="KW-0326">Glycosidase</keyword>